<protein>
    <submittedName>
        <fullName evidence="1">Uncharacterized protein</fullName>
    </submittedName>
</protein>
<gene>
    <name evidence="1" type="ORF">AVDCRST_MAG85-2050</name>
</gene>
<name>A0A6J4SUR9_9ACTN</name>
<reference evidence="1" key="1">
    <citation type="submission" date="2020-02" db="EMBL/GenBank/DDBJ databases">
        <authorList>
            <person name="Meier V. D."/>
        </authorList>
    </citation>
    <scope>NUCLEOTIDE SEQUENCE</scope>
    <source>
        <strain evidence="1">AVDCRST_MAG85</strain>
    </source>
</reference>
<proteinExistence type="predicted"/>
<accession>A0A6J4SUR9</accession>
<evidence type="ECO:0000313" key="1">
    <source>
        <dbReference type="EMBL" id="CAA9506070.1"/>
    </source>
</evidence>
<organism evidence="1">
    <name type="scientific">uncultured Solirubrobacteraceae bacterium</name>
    <dbReference type="NCBI Taxonomy" id="1162706"/>
    <lineage>
        <taxon>Bacteria</taxon>
        <taxon>Bacillati</taxon>
        <taxon>Actinomycetota</taxon>
        <taxon>Thermoleophilia</taxon>
        <taxon>Solirubrobacterales</taxon>
        <taxon>Solirubrobacteraceae</taxon>
        <taxon>environmental samples</taxon>
    </lineage>
</organism>
<dbReference type="EMBL" id="CADCVT010000222">
    <property type="protein sequence ID" value="CAA9506070.1"/>
    <property type="molecule type" value="Genomic_DNA"/>
</dbReference>
<sequence length="173" mass="19023">MLRIANWRKRLAKCEDNRLRPGEQVVATLVLQVRGAVTRSALLAGAGGAARAVAGRSTVVVSTADVRRAGGRPGRYRTDGLAGRLPIKPLLLVLTDHDRVLAFSWVPVALTLTYEAEFRAQQIASIEVHRGFFARSAVVRFNDGSELPFDLPRGHERKPFLSRFQGDRLVDPA</sequence>
<dbReference type="AlphaFoldDB" id="A0A6J4SUR9"/>